<keyword evidence="2" id="KW-0963">Cytoplasm</keyword>
<name>A0A9X4QS60_9BACL</name>
<evidence type="ECO:0000256" key="3">
    <source>
        <dbReference type="ARBA" id="ARBA00022553"/>
    </source>
</evidence>
<dbReference type="GO" id="GO:0043565">
    <property type="term" value="F:sequence-specific DNA binding"/>
    <property type="evidence" value="ECO:0007669"/>
    <property type="project" value="InterPro"/>
</dbReference>
<dbReference type="SUPFAM" id="SSF46689">
    <property type="entry name" value="Homeodomain-like"/>
    <property type="match status" value="2"/>
</dbReference>
<dbReference type="SMART" id="SM00342">
    <property type="entry name" value="HTH_ARAC"/>
    <property type="match status" value="1"/>
</dbReference>
<dbReference type="GO" id="GO:0005737">
    <property type="term" value="C:cytoplasm"/>
    <property type="evidence" value="ECO:0007669"/>
    <property type="project" value="UniProtKB-SubCell"/>
</dbReference>
<proteinExistence type="predicted"/>
<dbReference type="PANTHER" id="PTHR42713:SF3">
    <property type="entry name" value="TRANSCRIPTIONAL REGULATORY PROTEIN HPTR"/>
    <property type="match status" value="1"/>
</dbReference>
<evidence type="ECO:0000259" key="12">
    <source>
        <dbReference type="PROSITE" id="PS50887"/>
    </source>
</evidence>
<dbReference type="InterPro" id="IPR009057">
    <property type="entry name" value="Homeodomain-like_sf"/>
</dbReference>
<evidence type="ECO:0000256" key="8">
    <source>
        <dbReference type="PROSITE-ProRule" id="PRU00169"/>
    </source>
</evidence>
<evidence type="ECO:0000256" key="4">
    <source>
        <dbReference type="ARBA" id="ARBA00023012"/>
    </source>
</evidence>
<keyword evidence="3 8" id="KW-0597">Phosphoprotein</keyword>
<protein>
    <submittedName>
        <fullName evidence="13">Response regulator</fullName>
    </submittedName>
</protein>
<dbReference type="Gene3D" id="1.10.10.60">
    <property type="entry name" value="Homeodomain-like"/>
    <property type="match status" value="2"/>
</dbReference>
<dbReference type="GO" id="GO:0000160">
    <property type="term" value="P:phosphorelay signal transduction system"/>
    <property type="evidence" value="ECO:0007669"/>
    <property type="project" value="UniProtKB-KW"/>
</dbReference>
<dbReference type="Pfam" id="PF12833">
    <property type="entry name" value="HTH_18"/>
    <property type="match status" value="1"/>
</dbReference>
<dbReference type="SMART" id="SM00448">
    <property type="entry name" value="REC"/>
    <property type="match status" value="1"/>
</dbReference>
<dbReference type="InterPro" id="IPR011006">
    <property type="entry name" value="CheY-like_superfamily"/>
</dbReference>
<dbReference type="CDD" id="cd17536">
    <property type="entry name" value="REC_YesN-like"/>
    <property type="match status" value="1"/>
</dbReference>
<dbReference type="RefSeq" id="WP_277530469.1">
    <property type="nucleotide sequence ID" value="NZ_JAPDIA010000003.1"/>
</dbReference>
<dbReference type="InterPro" id="IPR001789">
    <property type="entry name" value="Sig_transdc_resp-reg_receiver"/>
</dbReference>
<feature type="coiled-coil region" evidence="9">
    <location>
        <begin position="116"/>
        <end position="143"/>
    </location>
</feature>
<evidence type="ECO:0000259" key="11">
    <source>
        <dbReference type="PROSITE" id="PS50110"/>
    </source>
</evidence>
<dbReference type="EMBL" id="JAPDIA010000003">
    <property type="protein sequence ID" value="MDG0809260.1"/>
    <property type="molecule type" value="Genomic_DNA"/>
</dbReference>
<dbReference type="InterPro" id="IPR000160">
    <property type="entry name" value="GGDEF_dom"/>
</dbReference>
<evidence type="ECO:0000256" key="2">
    <source>
        <dbReference type="ARBA" id="ARBA00022490"/>
    </source>
</evidence>
<keyword evidence="7" id="KW-0804">Transcription</keyword>
<dbReference type="PROSITE" id="PS50887">
    <property type="entry name" value="GGDEF"/>
    <property type="match status" value="1"/>
</dbReference>
<evidence type="ECO:0000256" key="6">
    <source>
        <dbReference type="ARBA" id="ARBA00023125"/>
    </source>
</evidence>
<evidence type="ECO:0000259" key="10">
    <source>
        <dbReference type="PROSITE" id="PS01124"/>
    </source>
</evidence>
<feature type="domain" description="GGDEF" evidence="12">
    <location>
        <begin position="184"/>
        <end position="313"/>
    </location>
</feature>
<dbReference type="InterPro" id="IPR051552">
    <property type="entry name" value="HptR"/>
</dbReference>
<evidence type="ECO:0000256" key="1">
    <source>
        <dbReference type="ARBA" id="ARBA00004496"/>
    </source>
</evidence>
<dbReference type="PROSITE" id="PS50110">
    <property type="entry name" value="RESPONSE_REGULATORY"/>
    <property type="match status" value="1"/>
</dbReference>
<dbReference type="PANTHER" id="PTHR42713">
    <property type="entry name" value="HISTIDINE KINASE-RELATED"/>
    <property type="match status" value="1"/>
</dbReference>
<reference evidence="13" key="1">
    <citation type="submission" date="2022-10" db="EMBL/GenBank/DDBJ databases">
        <title>Comparative genomic analysis of Cohnella hashimotonis sp. nov., isolated from the International Space Station.</title>
        <authorList>
            <person name="Simpson A."/>
            <person name="Venkateswaran K."/>
        </authorList>
    </citation>
    <scope>NUCLEOTIDE SEQUENCE</scope>
    <source>
        <strain evidence="13">DSM 28161</strain>
    </source>
</reference>
<dbReference type="AlphaFoldDB" id="A0A9X4QS60"/>
<sequence>MMIQALIVDDEPLHIQGLVRHVGWERLGYAPPLTAESGEEALELLGDMDVDVLITDVSMPGMTGIELLAKCRADYPKLQSLHTLMISGFDEFEFVQEAIHLGAKAYVLKPIRTEEIEEKLAAFRAAIEKREQIERETRALQDKLTGSLDVLQDRFVNDLIEGRSEDAELMDSWRRLLDLPGEVRHLRLFLFAYDRQERGAPADARRRILLADGLWKAVKIGLSGWEGTYVGKTGASETAVVHLNAKPLDRAGMEKQLQFMQEIIREQYDASVTIGVSRDGDGWEDVPPLYKEAKHMLAKARLGGGGRILYFDRAEAEEYREYLLKEEEVPEMIRLLERGEDDQARVMFDLAFERLLAREPVSFSYVQAFGMGIISELAKIGSGKEDGADNANILVWQRLIDCTGAGEVREAVLDYMARFSRSIKREDAAPQHNLIRRIADYIAAHLQDAMTVKQLAEQFHLNASYLSVLFKKETGRTISDYVQDARMTRAKELLRDPNVKIYEVAAQVGFQTAAYFTYLFKKGRGPDAPGISRLCQIIEQKVIAC</sequence>
<evidence type="ECO:0000256" key="9">
    <source>
        <dbReference type="SAM" id="Coils"/>
    </source>
</evidence>
<evidence type="ECO:0000313" key="14">
    <source>
        <dbReference type="Proteomes" id="UP001153404"/>
    </source>
</evidence>
<accession>A0A9X4QS60</accession>
<feature type="domain" description="HTH araC/xylS-type" evidence="10">
    <location>
        <begin position="436"/>
        <end position="525"/>
    </location>
</feature>
<keyword evidence="5" id="KW-0805">Transcription regulation</keyword>
<comment type="subcellular location">
    <subcellularLocation>
        <location evidence="1">Cytoplasm</location>
    </subcellularLocation>
</comment>
<evidence type="ECO:0000256" key="7">
    <source>
        <dbReference type="ARBA" id="ARBA00023163"/>
    </source>
</evidence>
<keyword evidence="9" id="KW-0175">Coiled coil</keyword>
<evidence type="ECO:0000256" key="5">
    <source>
        <dbReference type="ARBA" id="ARBA00023015"/>
    </source>
</evidence>
<dbReference type="SUPFAM" id="SSF52172">
    <property type="entry name" value="CheY-like"/>
    <property type="match status" value="1"/>
</dbReference>
<dbReference type="PROSITE" id="PS01124">
    <property type="entry name" value="HTH_ARAC_FAMILY_2"/>
    <property type="match status" value="1"/>
</dbReference>
<keyword evidence="4" id="KW-0902">Two-component regulatory system</keyword>
<organism evidence="13 14">
    <name type="scientific">Cohnella rhizosphaerae</name>
    <dbReference type="NCBI Taxonomy" id="1457232"/>
    <lineage>
        <taxon>Bacteria</taxon>
        <taxon>Bacillati</taxon>
        <taxon>Bacillota</taxon>
        <taxon>Bacilli</taxon>
        <taxon>Bacillales</taxon>
        <taxon>Paenibacillaceae</taxon>
        <taxon>Cohnella</taxon>
    </lineage>
</organism>
<dbReference type="Gene3D" id="3.40.50.2300">
    <property type="match status" value="1"/>
</dbReference>
<evidence type="ECO:0000313" key="13">
    <source>
        <dbReference type="EMBL" id="MDG0809260.1"/>
    </source>
</evidence>
<gene>
    <name evidence="13" type="ORF">OMP40_07615</name>
</gene>
<keyword evidence="6" id="KW-0238">DNA-binding</keyword>
<keyword evidence="14" id="KW-1185">Reference proteome</keyword>
<dbReference type="Pfam" id="PF00072">
    <property type="entry name" value="Response_reg"/>
    <property type="match status" value="1"/>
</dbReference>
<comment type="caution">
    <text evidence="13">The sequence shown here is derived from an EMBL/GenBank/DDBJ whole genome shotgun (WGS) entry which is preliminary data.</text>
</comment>
<dbReference type="Proteomes" id="UP001153404">
    <property type="component" value="Unassembled WGS sequence"/>
</dbReference>
<dbReference type="InterPro" id="IPR018060">
    <property type="entry name" value="HTH_AraC"/>
</dbReference>
<dbReference type="GO" id="GO:0003700">
    <property type="term" value="F:DNA-binding transcription factor activity"/>
    <property type="evidence" value="ECO:0007669"/>
    <property type="project" value="InterPro"/>
</dbReference>
<feature type="domain" description="Response regulatory" evidence="11">
    <location>
        <begin position="4"/>
        <end position="124"/>
    </location>
</feature>
<feature type="modified residue" description="4-aspartylphosphate" evidence="8">
    <location>
        <position position="56"/>
    </location>
</feature>